<dbReference type="Proteomes" id="UP000473325">
    <property type="component" value="Unassembled WGS sequence"/>
</dbReference>
<accession>A0A6L7ERY2</accession>
<keyword evidence="1" id="KW-0732">Signal</keyword>
<dbReference type="EMBL" id="WUEK01000001">
    <property type="protein sequence ID" value="MXG88306.1"/>
    <property type="molecule type" value="Genomic_DNA"/>
</dbReference>
<keyword evidence="3" id="KW-1185">Reference proteome</keyword>
<organism evidence="2 3">
    <name type="scientific">Nocardioides flavescens</name>
    <dbReference type="NCBI Taxonomy" id="2691959"/>
    <lineage>
        <taxon>Bacteria</taxon>
        <taxon>Bacillati</taxon>
        <taxon>Actinomycetota</taxon>
        <taxon>Actinomycetes</taxon>
        <taxon>Propionibacteriales</taxon>
        <taxon>Nocardioidaceae</taxon>
        <taxon>Nocardioides</taxon>
    </lineage>
</organism>
<dbReference type="Gene3D" id="2.160.20.20">
    <property type="match status" value="1"/>
</dbReference>
<dbReference type="InterPro" id="IPR012332">
    <property type="entry name" value="Autotransporter_pectin_lyase_C"/>
</dbReference>
<sequence length="640" mass="66246">MLHPRSRTSRRCAVAATVLALSTAAVAAPSTAAPATSGQSAVVVAAGQTWTVTRTTRLRSLTIRPGGQVVAPAGSSLTLTVDGVETGGVIESTGGEETVLRPGTYRGDVVLTVTGQNLVAWQGLTFPLRQALYVDGDGVDGSLSVPAAVSGRVTDSAATGLRVRSTGENFNGVYVAGGSYTLDRPDVSLTGNGRSDFVGYGAAVTATGGARLVVDDARITGHGAARTGVVADGGSNVIVKDSTIHTEDGTLPADYQSTVELAYMQQAPWMLGIVGNVRATNLLGDGTRATYVDSDISSEGWGVLSADVGSDGKLTAINSRVSTTGDEGYGSYAIGGTTEEFLGTRFDVDTYAAINRGGAIHYGDSDRASVAALNTSLDLRLSQRELRALDRRRTVIDSDRWGVMWHGSGSVSIDGGTQVRTGRATFLDKGQAVDVTVDGSDGAKLLPADGTLFQLMEDDDPGPVVVDGKLVNTGVYHEPTGEPTKVADFDVTAVHDDDAVLDLRDIDLTGNLYNGLRGNNPDGPFGPGVKGKNLVLTLTDATLRGAVTATRTRHRQDTITAADYRELGVVTNTPSPVVNNGVIVTLAGRTTWTPTGTSYLSKLTVGSRASVRGATLTVDGVATPLQAGRTYTGALVLTAR</sequence>
<evidence type="ECO:0000313" key="2">
    <source>
        <dbReference type="EMBL" id="MXG88306.1"/>
    </source>
</evidence>
<dbReference type="RefSeq" id="WP_160874562.1">
    <property type="nucleotide sequence ID" value="NZ_WUEK01000001.1"/>
</dbReference>
<dbReference type="AlphaFoldDB" id="A0A6L7ERY2"/>
<proteinExistence type="predicted"/>
<feature type="signal peptide" evidence="1">
    <location>
        <begin position="1"/>
        <end position="27"/>
    </location>
</feature>
<gene>
    <name evidence="2" type="ORF">GRQ65_01925</name>
</gene>
<reference evidence="2 3" key="1">
    <citation type="submission" date="2019-12" db="EMBL/GenBank/DDBJ databases">
        <authorList>
            <person name="Kun Z."/>
        </authorList>
    </citation>
    <scope>NUCLEOTIDE SEQUENCE [LARGE SCALE GENOMIC DNA]</scope>
    <source>
        <strain evidence="2 3">YIM 123512</strain>
    </source>
</reference>
<protein>
    <submittedName>
        <fullName evidence="2">Uncharacterized protein</fullName>
    </submittedName>
</protein>
<evidence type="ECO:0000313" key="3">
    <source>
        <dbReference type="Proteomes" id="UP000473325"/>
    </source>
</evidence>
<evidence type="ECO:0000256" key="1">
    <source>
        <dbReference type="SAM" id="SignalP"/>
    </source>
</evidence>
<name>A0A6L7ERY2_9ACTN</name>
<feature type="chain" id="PRO_5026839186" evidence="1">
    <location>
        <begin position="28"/>
        <end position="640"/>
    </location>
</feature>
<comment type="caution">
    <text evidence="2">The sequence shown here is derived from an EMBL/GenBank/DDBJ whole genome shotgun (WGS) entry which is preliminary data.</text>
</comment>